<organism evidence="2">
    <name type="scientific">Tanacetum cinerariifolium</name>
    <name type="common">Dalmatian daisy</name>
    <name type="synonym">Chrysanthemum cinerariifolium</name>
    <dbReference type="NCBI Taxonomy" id="118510"/>
    <lineage>
        <taxon>Eukaryota</taxon>
        <taxon>Viridiplantae</taxon>
        <taxon>Streptophyta</taxon>
        <taxon>Embryophyta</taxon>
        <taxon>Tracheophyta</taxon>
        <taxon>Spermatophyta</taxon>
        <taxon>Magnoliopsida</taxon>
        <taxon>eudicotyledons</taxon>
        <taxon>Gunneridae</taxon>
        <taxon>Pentapetalae</taxon>
        <taxon>asterids</taxon>
        <taxon>campanulids</taxon>
        <taxon>Asterales</taxon>
        <taxon>Asteraceae</taxon>
        <taxon>Asteroideae</taxon>
        <taxon>Anthemideae</taxon>
        <taxon>Anthemidinae</taxon>
        <taxon>Tanacetum</taxon>
    </lineage>
</organism>
<feature type="region of interest" description="Disordered" evidence="1">
    <location>
        <begin position="13"/>
        <end position="48"/>
    </location>
</feature>
<comment type="caution">
    <text evidence="2">The sequence shown here is derived from an EMBL/GenBank/DDBJ whole genome shotgun (WGS) entry which is preliminary data.</text>
</comment>
<name>A0A699UPC7_TANCI</name>
<reference evidence="2" key="1">
    <citation type="journal article" date="2019" name="Sci. Rep.">
        <title>Draft genome of Tanacetum cinerariifolium, the natural source of mosquito coil.</title>
        <authorList>
            <person name="Yamashiro T."/>
            <person name="Shiraishi A."/>
            <person name="Satake H."/>
            <person name="Nakayama K."/>
        </authorList>
    </citation>
    <scope>NUCLEOTIDE SEQUENCE</scope>
</reference>
<proteinExistence type="predicted"/>
<evidence type="ECO:0000313" key="2">
    <source>
        <dbReference type="EMBL" id="GFD25172.1"/>
    </source>
</evidence>
<keyword evidence="2" id="KW-0548">Nucleotidyltransferase</keyword>
<sequence length="100" mass="11728">MDEMMSVTAAFLRGEMAASNREQKKSFPSWKQEAGKKQNFKGGNFWNEQRMERKRDRFTLLTKTPRQILALDKGKFKPPPPMTTPVEKRNASKFYEFHGE</sequence>
<dbReference type="GO" id="GO:0003964">
    <property type="term" value="F:RNA-directed DNA polymerase activity"/>
    <property type="evidence" value="ECO:0007669"/>
    <property type="project" value="UniProtKB-KW"/>
</dbReference>
<gene>
    <name evidence="2" type="ORF">Tci_897141</name>
</gene>
<protein>
    <submittedName>
        <fullName evidence="2">Reverse transcriptase domain-containing protein</fullName>
    </submittedName>
</protein>
<accession>A0A699UPC7</accession>
<dbReference type="EMBL" id="BKCJ011358589">
    <property type="protein sequence ID" value="GFD25172.1"/>
    <property type="molecule type" value="Genomic_DNA"/>
</dbReference>
<evidence type="ECO:0000256" key="1">
    <source>
        <dbReference type="SAM" id="MobiDB-lite"/>
    </source>
</evidence>
<dbReference type="AlphaFoldDB" id="A0A699UPC7"/>
<feature type="non-terminal residue" evidence="2">
    <location>
        <position position="100"/>
    </location>
</feature>
<keyword evidence="2" id="KW-0808">Transferase</keyword>
<keyword evidence="2" id="KW-0695">RNA-directed DNA polymerase</keyword>
<feature type="region of interest" description="Disordered" evidence="1">
    <location>
        <begin position="69"/>
        <end position="91"/>
    </location>
</feature>